<evidence type="ECO:0000313" key="2">
    <source>
        <dbReference type="EMBL" id="GGV02613.1"/>
    </source>
</evidence>
<reference evidence="2" key="1">
    <citation type="journal article" date="2014" name="Int. J. Syst. Evol. Microbiol.">
        <title>Complete genome sequence of Corynebacterium casei LMG S-19264T (=DSM 44701T), isolated from a smear-ripened cheese.</title>
        <authorList>
            <consortium name="US DOE Joint Genome Institute (JGI-PGF)"/>
            <person name="Walter F."/>
            <person name="Albersmeier A."/>
            <person name="Kalinowski J."/>
            <person name="Ruckert C."/>
        </authorList>
    </citation>
    <scope>NUCLEOTIDE SEQUENCE</scope>
    <source>
        <strain evidence="2">JCM 4434</strain>
    </source>
</reference>
<accession>A0A8H9HYV5</accession>
<evidence type="ECO:0000313" key="3">
    <source>
        <dbReference type="Proteomes" id="UP000610124"/>
    </source>
</evidence>
<feature type="region of interest" description="Disordered" evidence="1">
    <location>
        <begin position="46"/>
        <end position="103"/>
    </location>
</feature>
<comment type="caution">
    <text evidence="2">The sequence shown here is derived from an EMBL/GenBank/DDBJ whole genome shotgun (WGS) entry which is preliminary data.</text>
</comment>
<dbReference type="Proteomes" id="UP000610124">
    <property type="component" value="Unassembled WGS sequence"/>
</dbReference>
<evidence type="ECO:0000256" key="1">
    <source>
        <dbReference type="SAM" id="MobiDB-lite"/>
    </source>
</evidence>
<reference evidence="2" key="2">
    <citation type="submission" date="2020-09" db="EMBL/GenBank/DDBJ databases">
        <authorList>
            <person name="Sun Q."/>
            <person name="Ohkuma M."/>
        </authorList>
    </citation>
    <scope>NUCLEOTIDE SEQUENCE</scope>
    <source>
        <strain evidence="2">JCM 4434</strain>
    </source>
</reference>
<gene>
    <name evidence="2" type="ORF">GCM10010502_66560</name>
</gene>
<organism evidence="2 3">
    <name type="scientific">Kitasatospora aureofaciens</name>
    <name type="common">Streptomyces aureofaciens</name>
    <dbReference type="NCBI Taxonomy" id="1894"/>
    <lineage>
        <taxon>Bacteria</taxon>
        <taxon>Bacillati</taxon>
        <taxon>Actinomycetota</taxon>
        <taxon>Actinomycetes</taxon>
        <taxon>Kitasatosporales</taxon>
        <taxon>Streptomycetaceae</taxon>
        <taxon>Kitasatospora</taxon>
    </lineage>
</organism>
<dbReference type="AlphaFoldDB" id="A0A8H9HYV5"/>
<dbReference type="RefSeq" id="WP_141763769.1">
    <property type="nucleotide sequence ID" value="NZ_BMUB01000028.1"/>
</dbReference>
<proteinExistence type="predicted"/>
<protein>
    <submittedName>
        <fullName evidence="2">Uncharacterized protein</fullName>
    </submittedName>
</protein>
<dbReference type="EMBL" id="BMUB01000028">
    <property type="protein sequence ID" value="GGV02613.1"/>
    <property type="molecule type" value="Genomic_DNA"/>
</dbReference>
<sequence length="103" mass="11988">MSEHSEPYEVLAFPMLDADGVTIWQKYGGRTVEGYYYDGWHKIEPGDPRYDELLPQARENPQDDDDDEDDLDDLDDDGPTVHPETLAMLMDMQRRTTERGEQH</sequence>
<feature type="compositionally biased region" description="Basic and acidic residues" evidence="1">
    <location>
        <begin position="92"/>
        <end position="103"/>
    </location>
</feature>
<dbReference type="OrthoDB" id="4350920at2"/>
<dbReference type="GeneID" id="97489558"/>
<name>A0A8H9HYV5_KITAU</name>
<feature type="compositionally biased region" description="Acidic residues" evidence="1">
    <location>
        <begin position="62"/>
        <end position="78"/>
    </location>
</feature>